<dbReference type="Proteomes" id="UP000431922">
    <property type="component" value="Unassembled WGS sequence"/>
</dbReference>
<sequence>MKKNDIQRWLIIEEWKVSNVTTMHEIRRSMDKMTGKAEKWTNSFVHLTFRNGANP</sequence>
<dbReference type="RefSeq" id="WP_160756963.1">
    <property type="nucleotide sequence ID" value="NZ_WTYL01000003.1"/>
</dbReference>
<reference evidence="1 2" key="1">
    <citation type="submission" date="2019-12" db="EMBL/GenBank/DDBJ databases">
        <title>Genomic-based taxomic classification of the family Erythrobacteraceae.</title>
        <authorList>
            <person name="Xu L."/>
        </authorList>
    </citation>
    <scope>NUCLEOTIDE SEQUENCE [LARGE SCALE GENOMIC DNA]</scope>
    <source>
        <strain evidence="1 2">KCTC 42453</strain>
    </source>
</reference>
<dbReference type="AlphaFoldDB" id="A0A845B5D2"/>
<evidence type="ECO:0000313" key="2">
    <source>
        <dbReference type="Proteomes" id="UP000431922"/>
    </source>
</evidence>
<organism evidence="1 2">
    <name type="scientific">Allopontixanthobacter sediminis</name>
    <dbReference type="NCBI Taxonomy" id="1689985"/>
    <lineage>
        <taxon>Bacteria</taxon>
        <taxon>Pseudomonadati</taxon>
        <taxon>Pseudomonadota</taxon>
        <taxon>Alphaproteobacteria</taxon>
        <taxon>Sphingomonadales</taxon>
        <taxon>Erythrobacteraceae</taxon>
        <taxon>Allopontixanthobacter</taxon>
    </lineage>
</organism>
<protein>
    <submittedName>
        <fullName evidence="1">Uncharacterized protein</fullName>
    </submittedName>
</protein>
<keyword evidence="2" id="KW-1185">Reference proteome</keyword>
<gene>
    <name evidence="1" type="ORF">GRI65_12935</name>
</gene>
<dbReference type="EMBL" id="WTYL01000003">
    <property type="protein sequence ID" value="MXP45354.1"/>
    <property type="molecule type" value="Genomic_DNA"/>
</dbReference>
<accession>A0A845B5D2</accession>
<name>A0A845B5D2_9SPHN</name>
<comment type="caution">
    <text evidence="1">The sequence shown here is derived from an EMBL/GenBank/DDBJ whole genome shotgun (WGS) entry which is preliminary data.</text>
</comment>
<proteinExistence type="predicted"/>
<evidence type="ECO:0000313" key="1">
    <source>
        <dbReference type="EMBL" id="MXP45354.1"/>
    </source>
</evidence>